<proteinExistence type="predicted"/>
<keyword evidence="2" id="KW-1185">Reference proteome</keyword>
<gene>
    <name evidence="1" type="ORF">BLEM_0837</name>
</gene>
<accession>A0A261FSX5</accession>
<protein>
    <submittedName>
        <fullName evidence="1">YcfA-like family protein</fullName>
    </submittedName>
</protein>
<dbReference type="OrthoDB" id="9799039at2"/>
<evidence type="ECO:0000313" key="2">
    <source>
        <dbReference type="Proteomes" id="UP000216352"/>
    </source>
</evidence>
<dbReference type="Proteomes" id="UP000216352">
    <property type="component" value="Unassembled WGS sequence"/>
</dbReference>
<dbReference type="AlphaFoldDB" id="A0A261FSX5"/>
<name>A0A261FSX5_9BIFI</name>
<organism evidence="1 2">
    <name type="scientific">Bifidobacterium lemurum</name>
    <dbReference type="NCBI Taxonomy" id="1603886"/>
    <lineage>
        <taxon>Bacteria</taxon>
        <taxon>Bacillati</taxon>
        <taxon>Actinomycetota</taxon>
        <taxon>Actinomycetes</taxon>
        <taxon>Bifidobacteriales</taxon>
        <taxon>Bifidobacteriaceae</taxon>
        <taxon>Bifidobacterium</taxon>
    </lineage>
</organism>
<comment type="caution">
    <text evidence="1">The sequence shown here is derived from an EMBL/GenBank/DDBJ whole genome shotgun (WGS) entry which is preliminary data.</text>
</comment>
<dbReference type="STRING" id="1603886.GCA_001895165_01628"/>
<reference evidence="1 2" key="1">
    <citation type="journal article" date="2017" name="BMC Genomics">
        <title>Comparative genomic and phylogenomic analyses of the Bifidobacteriaceae family.</title>
        <authorList>
            <person name="Lugli G.A."/>
            <person name="Milani C."/>
            <person name="Turroni F."/>
            <person name="Duranti S."/>
            <person name="Mancabelli L."/>
            <person name="Mangifesta M."/>
            <person name="Ferrario C."/>
            <person name="Modesto M."/>
            <person name="Mattarelli P."/>
            <person name="Jiri K."/>
            <person name="van Sinderen D."/>
            <person name="Ventura M."/>
        </authorList>
    </citation>
    <scope>NUCLEOTIDE SEQUENCE [LARGE SCALE GENOMIC DNA]</scope>
    <source>
        <strain evidence="1 2">DSM 28807</strain>
    </source>
</reference>
<dbReference type="RefSeq" id="WP_072726380.1">
    <property type="nucleotide sequence ID" value="NZ_BDIS01000022.1"/>
</dbReference>
<dbReference type="EMBL" id="MWWX01000005">
    <property type="protein sequence ID" value="OZG62291.1"/>
    <property type="molecule type" value="Genomic_DNA"/>
</dbReference>
<sequence length="72" mass="8268">MTKRKTLIRALRRAARARGMEFILARQGANHEVYKLGGLMIPIPRHTEIDDRLADRICDEAEAKLGKGWKRP</sequence>
<evidence type="ECO:0000313" key="1">
    <source>
        <dbReference type="EMBL" id="OZG62291.1"/>
    </source>
</evidence>